<comment type="caution">
    <text evidence="1">The sequence shown here is derived from an EMBL/GenBank/DDBJ whole genome shotgun (WGS) entry which is preliminary data.</text>
</comment>
<evidence type="ECO:0000313" key="2">
    <source>
        <dbReference type="Proteomes" id="UP001184150"/>
    </source>
</evidence>
<gene>
    <name evidence="1" type="ORF">J2792_002369</name>
</gene>
<accession>A0ABU1MMK2</accession>
<dbReference type="EMBL" id="JAVDRD010000005">
    <property type="protein sequence ID" value="MDR6511497.1"/>
    <property type="molecule type" value="Genomic_DNA"/>
</dbReference>
<keyword evidence="2" id="KW-1185">Reference proteome</keyword>
<evidence type="ECO:0000313" key="1">
    <source>
        <dbReference type="EMBL" id="MDR6511497.1"/>
    </source>
</evidence>
<protein>
    <submittedName>
        <fullName evidence="1">Uncharacterized protein</fullName>
    </submittedName>
</protein>
<sequence length="89" mass="9337">MSDWQPGDLALCIDGSDHPNLGASPVKSGSIHTVEGVIETRSGIGLFLVGVSVPSITGACRASRFVKITPGTEIKGREVEKHRPVKVDA</sequence>
<reference evidence="1 2" key="1">
    <citation type="submission" date="2023-07" db="EMBL/GenBank/DDBJ databases">
        <title>Sorghum-associated microbial communities from plants grown in Nebraska, USA.</title>
        <authorList>
            <person name="Schachtman D."/>
        </authorList>
    </citation>
    <scope>NUCLEOTIDE SEQUENCE [LARGE SCALE GENOMIC DNA]</scope>
    <source>
        <strain evidence="1 2">DS1027</strain>
    </source>
</reference>
<organism evidence="1 2">
    <name type="scientific">Novosphingobium capsulatum</name>
    <dbReference type="NCBI Taxonomy" id="13688"/>
    <lineage>
        <taxon>Bacteria</taxon>
        <taxon>Pseudomonadati</taxon>
        <taxon>Pseudomonadota</taxon>
        <taxon>Alphaproteobacteria</taxon>
        <taxon>Sphingomonadales</taxon>
        <taxon>Sphingomonadaceae</taxon>
        <taxon>Novosphingobium</taxon>
    </lineage>
</organism>
<name>A0ABU1MMK2_9SPHN</name>
<dbReference type="Proteomes" id="UP001184150">
    <property type="component" value="Unassembled WGS sequence"/>
</dbReference>
<proteinExistence type="predicted"/>
<dbReference type="RefSeq" id="WP_309805366.1">
    <property type="nucleotide sequence ID" value="NZ_JAVDRD010000005.1"/>
</dbReference>